<evidence type="ECO:0000256" key="4">
    <source>
        <dbReference type="ARBA" id="ARBA00023163"/>
    </source>
</evidence>
<evidence type="ECO:0000256" key="5">
    <source>
        <dbReference type="ARBA" id="ARBA00058938"/>
    </source>
</evidence>
<dbReference type="Gene3D" id="3.30.450.40">
    <property type="match status" value="1"/>
</dbReference>
<dbReference type="RefSeq" id="WP_166322099.1">
    <property type="nucleotide sequence ID" value="NZ_CP049934.1"/>
</dbReference>
<name>A0A6G8FHG8_9MICO</name>
<dbReference type="AlphaFoldDB" id="A0A6G8FHG8"/>
<protein>
    <recommendedName>
        <fullName evidence="6">Glycerol operon regulatory protein</fullName>
    </recommendedName>
</protein>
<keyword evidence="1" id="KW-0319">Glycerol metabolism</keyword>
<keyword evidence="2" id="KW-0805">Transcription regulation</keyword>
<evidence type="ECO:0000313" key="9">
    <source>
        <dbReference type="Proteomes" id="UP000501387"/>
    </source>
</evidence>
<sequence length="190" mass="20852">MIRNPRGEAPLQTVDRALQVLSSFSEQHRSWSVGELAEAFELTTSTAHRLLAALAARGYLNVDQATRRYSLGPAVWRISGLYERSGGLASLANTFLAPLAAHTGMSTEFAVPDGSHLRCVSAVDGDTGPTQHHPWVDTMYPAYAGPHRALTSLFCRAVSNTLCSTRSRSCDSRRIHRSIWSRSSPNTTRR</sequence>
<dbReference type="InterPro" id="IPR036388">
    <property type="entry name" value="WH-like_DNA-bd_sf"/>
</dbReference>
<organism evidence="8 9">
    <name type="scientific">Leucobacter insecticola</name>
    <dbReference type="NCBI Taxonomy" id="2714934"/>
    <lineage>
        <taxon>Bacteria</taxon>
        <taxon>Bacillati</taxon>
        <taxon>Actinomycetota</taxon>
        <taxon>Actinomycetes</taxon>
        <taxon>Micrococcales</taxon>
        <taxon>Microbacteriaceae</taxon>
        <taxon>Leucobacter</taxon>
    </lineage>
</organism>
<gene>
    <name evidence="8" type="ORF">G7067_03790</name>
</gene>
<reference evidence="8 9" key="1">
    <citation type="submission" date="2020-03" db="EMBL/GenBank/DDBJ databases">
        <title>Leucobacter sp. nov., isolated from beetles.</title>
        <authorList>
            <person name="Hyun D.-W."/>
            <person name="Bae J.-W."/>
        </authorList>
    </citation>
    <scope>NUCLEOTIDE SEQUENCE [LARGE SCALE GENOMIC DNA]</scope>
    <source>
        <strain evidence="8 9">HDW9B</strain>
    </source>
</reference>
<dbReference type="SMART" id="SM00346">
    <property type="entry name" value="HTH_ICLR"/>
    <property type="match status" value="1"/>
</dbReference>
<dbReference type="GO" id="GO:0003700">
    <property type="term" value="F:DNA-binding transcription factor activity"/>
    <property type="evidence" value="ECO:0007669"/>
    <property type="project" value="TreeGrafter"/>
</dbReference>
<dbReference type="EMBL" id="CP049934">
    <property type="protein sequence ID" value="QIM15733.1"/>
    <property type="molecule type" value="Genomic_DNA"/>
</dbReference>
<dbReference type="PROSITE" id="PS51077">
    <property type="entry name" value="HTH_ICLR"/>
    <property type="match status" value="1"/>
</dbReference>
<dbReference type="FunFam" id="1.10.10.10:FF:000056">
    <property type="entry name" value="IclR family transcriptional regulator"/>
    <property type="match status" value="1"/>
</dbReference>
<evidence type="ECO:0000256" key="3">
    <source>
        <dbReference type="ARBA" id="ARBA00023125"/>
    </source>
</evidence>
<dbReference type="InterPro" id="IPR036390">
    <property type="entry name" value="WH_DNA-bd_sf"/>
</dbReference>
<dbReference type="Gene3D" id="1.10.10.10">
    <property type="entry name" value="Winged helix-like DNA-binding domain superfamily/Winged helix DNA-binding domain"/>
    <property type="match status" value="1"/>
</dbReference>
<dbReference type="GO" id="GO:0006071">
    <property type="term" value="P:glycerol metabolic process"/>
    <property type="evidence" value="ECO:0007669"/>
    <property type="project" value="UniProtKB-KW"/>
</dbReference>
<dbReference type="Proteomes" id="UP000501387">
    <property type="component" value="Chromosome"/>
</dbReference>
<evidence type="ECO:0000256" key="6">
    <source>
        <dbReference type="ARBA" id="ARBA00070406"/>
    </source>
</evidence>
<feature type="domain" description="HTH iclR-type" evidence="7">
    <location>
        <begin position="11"/>
        <end position="73"/>
    </location>
</feature>
<dbReference type="PANTHER" id="PTHR30136:SF24">
    <property type="entry name" value="HTH-TYPE TRANSCRIPTIONAL REPRESSOR ALLR"/>
    <property type="match status" value="1"/>
</dbReference>
<dbReference type="SUPFAM" id="SSF55781">
    <property type="entry name" value="GAF domain-like"/>
    <property type="match status" value="1"/>
</dbReference>
<keyword evidence="3" id="KW-0238">DNA-binding</keyword>
<evidence type="ECO:0000313" key="8">
    <source>
        <dbReference type="EMBL" id="QIM15733.1"/>
    </source>
</evidence>
<keyword evidence="9" id="KW-1185">Reference proteome</keyword>
<evidence type="ECO:0000256" key="2">
    <source>
        <dbReference type="ARBA" id="ARBA00023015"/>
    </source>
</evidence>
<dbReference type="SUPFAM" id="SSF46785">
    <property type="entry name" value="Winged helix' DNA-binding domain"/>
    <property type="match status" value="1"/>
</dbReference>
<dbReference type="KEGG" id="lins:G7067_03790"/>
<dbReference type="InterPro" id="IPR005471">
    <property type="entry name" value="Tscrpt_reg_IclR_N"/>
</dbReference>
<accession>A0A6G8FHG8</accession>
<keyword evidence="4" id="KW-0804">Transcription</keyword>
<dbReference type="PANTHER" id="PTHR30136">
    <property type="entry name" value="HELIX-TURN-HELIX TRANSCRIPTIONAL REGULATOR, ICLR FAMILY"/>
    <property type="match status" value="1"/>
</dbReference>
<dbReference type="Pfam" id="PF09339">
    <property type="entry name" value="HTH_IclR"/>
    <property type="match status" value="1"/>
</dbReference>
<dbReference type="GO" id="GO:0003677">
    <property type="term" value="F:DNA binding"/>
    <property type="evidence" value="ECO:0007669"/>
    <property type="project" value="UniProtKB-KW"/>
</dbReference>
<dbReference type="InterPro" id="IPR050707">
    <property type="entry name" value="HTH_MetabolicPath_Reg"/>
</dbReference>
<dbReference type="InterPro" id="IPR029016">
    <property type="entry name" value="GAF-like_dom_sf"/>
</dbReference>
<proteinExistence type="predicted"/>
<dbReference type="GO" id="GO:0045892">
    <property type="term" value="P:negative regulation of DNA-templated transcription"/>
    <property type="evidence" value="ECO:0007669"/>
    <property type="project" value="TreeGrafter"/>
</dbReference>
<evidence type="ECO:0000259" key="7">
    <source>
        <dbReference type="PROSITE" id="PS51077"/>
    </source>
</evidence>
<evidence type="ECO:0000256" key="1">
    <source>
        <dbReference type="ARBA" id="ARBA00022798"/>
    </source>
</evidence>
<comment type="function">
    <text evidence="5">May be an activator protein for the gylABX operon.</text>
</comment>